<comment type="caution">
    <text evidence="2">The sequence shown here is derived from an EMBL/GenBank/DDBJ whole genome shotgun (WGS) entry which is preliminary data.</text>
</comment>
<feature type="region of interest" description="Disordered" evidence="1">
    <location>
        <begin position="1"/>
        <end position="66"/>
    </location>
</feature>
<dbReference type="AlphaFoldDB" id="A0AAD7ZP78"/>
<evidence type="ECO:0000313" key="3">
    <source>
        <dbReference type="Proteomes" id="UP001233999"/>
    </source>
</evidence>
<evidence type="ECO:0000256" key="1">
    <source>
        <dbReference type="SAM" id="MobiDB-lite"/>
    </source>
</evidence>
<name>A0AAD7ZP78_DIPPU</name>
<dbReference type="EMBL" id="JASPKZ010007611">
    <property type="protein sequence ID" value="KAJ9583373.1"/>
    <property type="molecule type" value="Genomic_DNA"/>
</dbReference>
<reference evidence="2" key="1">
    <citation type="journal article" date="2023" name="IScience">
        <title>Live-bearing cockroach genome reveals convergent evolutionary mechanisms linked to viviparity in insects and beyond.</title>
        <authorList>
            <person name="Fouks B."/>
            <person name="Harrison M.C."/>
            <person name="Mikhailova A.A."/>
            <person name="Marchal E."/>
            <person name="English S."/>
            <person name="Carruthers M."/>
            <person name="Jennings E.C."/>
            <person name="Chiamaka E.L."/>
            <person name="Frigard R.A."/>
            <person name="Pippel M."/>
            <person name="Attardo G.M."/>
            <person name="Benoit J.B."/>
            <person name="Bornberg-Bauer E."/>
            <person name="Tobe S.S."/>
        </authorList>
    </citation>
    <scope>NUCLEOTIDE SEQUENCE</scope>
    <source>
        <strain evidence="2">Stay&amp;Tobe</strain>
    </source>
</reference>
<feature type="non-terminal residue" evidence="2">
    <location>
        <position position="1"/>
    </location>
</feature>
<gene>
    <name evidence="2" type="ORF">L9F63_022280</name>
</gene>
<protein>
    <submittedName>
        <fullName evidence="2">Uncharacterized protein</fullName>
    </submittedName>
</protein>
<evidence type="ECO:0000313" key="2">
    <source>
        <dbReference type="EMBL" id="KAJ9583373.1"/>
    </source>
</evidence>
<accession>A0AAD7ZP78</accession>
<sequence>VLSQPGGGRRSASPGMRSLHRQGSVLSTDRLSTVSGAGGSLSMGGLGAGDIGTQQLTPQQLGVMGE</sequence>
<keyword evidence="3" id="KW-1185">Reference proteome</keyword>
<reference evidence="2" key="2">
    <citation type="submission" date="2023-05" db="EMBL/GenBank/DDBJ databases">
        <authorList>
            <person name="Fouks B."/>
        </authorList>
    </citation>
    <scope>NUCLEOTIDE SEQUENCE</scope>
    <source>
        <strain evidence="2">Stay&amp;Tobe</strain>
        <tissue evidence="2">Testes</tissue>
    </source>
</reference>
<feature type="compositionally biased region" description="Gly residues" evidence="1">
    <location>
        <begin position="36"/>
        <end position="50"/>
    </location>
</feature>
<proteinExistence type="predicted"/>
<feature type="compositionally biased region" description="Polar residues" evidence="1">
    <location>
        <begin position="24"/>
        <end position="34"/>
    </location>
</feature>
<dbReference type="Proteomes" id="UP001233999">
    <property type="component" value="Unassembled WGS sequence"/>
</dbReference>
<organism evidence="2 3">
    <name type="scientific">Diploptera punctata</name>
    <name type="common">Pacific beetle cockroach</name>
    <dbReference type="NCBI Taxonomy" id="6984"/>
    <lineage>
        <taxon>Eukaryota</taxon>
        <taxon>Metazoa</taxon>
        <taxon>Ecdysozoa</taxon>
        <taxon>Arthropoda</taxon>
        <taxon>Hexapoda</taxon>
        <taxon>Insecta</taxon>
        <taxon>Pterygota</taxon>
        <taxon>Neoptera</taxon>
        <taxon>Polyneoptera</taxon>
        <taxon>Dictyoptera</taxon>
        <taxon>Blattodea</taxon>
        <taxon>Blaberoidea</taxon>
        <taxon>Blaberidae</taxon>
        <taxon>Diplopterinae</taxon>
        <taxon>Diploptera</taxon>
    </lineage>
</organism>